<feature type="domain" description="MOSC" evidence="1">
    <location>
        <begin position="56"/>
        <end position="206"/>
    </location>
</feature>
<evidence type="ECO:0000313" key="2">
    <source>
        <dbReference type="EMBL" id="EFL35644.1"/>
    </source>
</evidence>
<dbReference type="eggNOG" id="COG2258">
    <property type="taxonomic scope" value="Bacteria"/>
</dbReference>
<dbReference type="InterPro" id="IPR052716">
    <property type="entry name" value="MOSC_domain"/>
</dbReference>
<accession>D9X1I5</accession>
<keyword evidence="3" id="KW-1185">Reference proteome</keyword>
<gene>
    <name evidence="2" type="ORF">SSQG_06162</name>
</gene>
<dbReference type="GO" id="GO:0003824">
    <property type="term" value="F:catalytic activity"/>
    <property type="evidence" value="ECO:0007669"/>
    <property type="project" value="InterPro"/>
</dbReference>
<dbReference type="Gene3D" id="2.40.33.20">
    <property type="entry name" value="PK beta-barrel domain-like"/>
    <property type="match status" value="1"/>
</dbReference>
<dbReference type="GO" id="GO:0030151">
    <property type="term" value="F:molybdenum ion binding"/>
    <property type="evidence" value="ECO:0007669"/>
    <property type="project" value="InterPro"/>
</dbReference>
<dbReference type="AlphaFoldDB" id="D9X1I5"/>
<reference evidence="3" key="1">
    <citation type="submission" date="2009-02" db="EMBL/GenBank/DDBJ databases">
        <title>Annotation of Streptomyces viridochromogenes strain DSM 40736.</title>
        <authorList>
            <consortium name="The Broad Institute Genome Sequencing Platform"/>
            <consortium name="Broad Institute Microbial Sequencing Center"/>
            <person name="Fischbach M."/>
            <person name="Godfrey P."/>
            <person name="Ward D."/>
            <person name="Young S."/>
            <person name="Zeng Q."/>
            <person name="Koehrsen M."/>
            <person name="Alvarado L."/>
            <person name="Berlin A.M."/>
            <person name="Bochicchio J."/>
            <person name="Borenstein D."/>
            <person name="Chapman S.B."/>
            <person name="Chen Z."/>
            <person name="Engels R."/>
            <person name="Freedman E."/>
            <person name="Gellesch M."/>
            <person name="Goldberg J."/>
            <person name="Griggs A."/>
            <person name="Gujja S."/>
            <person name="Heilman E.R."/>
            <person name="Heiman D.I."/>
            <person name="Hepburn T.A."/>
            <person name="Howarth C."/>
            <person name="Jen D."/>
            <person name="Larson L."/>
            <person name="Lewis B."/>
            <person name="Mehta T."/>
            <person name="Park D."/>
            <person name="Pearson M."/>
            <person name="Richards J."/>
            <person name="Roberts A."/>
            <person name="Saif S."/>
            <person name="Shea T.D."/>
            <person name="Shenoy N."/>
            <person name="Sisk P."/>
            <person name="Stolte C."/>
            <person name="Sykes S.N."/>
            <person name="Thomson T."/>
            <person name="Walk T."/>
            <person name="White J."/>
            <person name="Yandava C."/>
            <person name="Straight P."/>
            <person name="Clardy J."/>
            <person name="Hung D."/>
            <person name="Kolter R."/>
            <person name="Mekalanos J."/>
            <person name="Walker S."/>
            <person name="Walsh C.T."/>
            <person name="Wieland-Brown L.C."/>
            <person name="Haas B."/>
            <person name="Nusbaum C."/>
            <person name="Birren B."/>
        </authorList>
    </citation>
    <scope>NUCLEOTIDE SEQUENCE [LARGE SCALE GENOMIC DNA]</scope>
    <source>
        <strain evidence="3">DSM 40736 / JCM 4977 / BCRC 1201 / Tue 494</strain>
    </source>
</reference>
<dbReference type="PANTHER" id="PTHR36930:SF1">
    <property type="entry name" value="MOSC DOMAIN-CONTAINING PROTEIN"/>
    <property type="match status" value="1"/>
</dbReference>
<protein>
    <recommendedName>
        <fullName evidence="1">MOSC domain-containing protein</fullName>
    </recommendedName>
</protein>
<dbReference type="HOGENOM" id="CLU_092690_0_0_11"/>
<organism evidence="2 3">
    <name type="scientific">Streptomyces viridochromogenes (strain DSM 40736 / JCM 4977 / BCRC 1201 / Tue 494)</name>
    <dbReference type="NCBI Taxonomy" id="591159"/>
    <lineage>
        <taxon>Bacteria</taxon>
        <taxon>Bacillati</taxon>
        <taxon>Actinomycetota</taxon>
        <taxon>Actinomycetes</taxon>
        <taxon>Kitasatosporales</taxon>
        <taxon>Streptomycetaceae</taxon>
        <taxon>Streptomyces</taxon>
    </lineage>
</organism>
<dbReference type="STRING" id="591159.SSQG_06162"/>
<dbReference type="Proteomes" id="UP000004184">
    <property type="component" value="Unassembled WGS sequence"/>
</dbReference>
<dbReference type="PROSITE" id="PS51340">
    <property type="entry name" value="MOSC"/>
    <property type="match status" value="1"/>
</dbReference>
<dbReference type="Pfam" id="PF03473">
    <property type="entry name" value="MOSC"/>
    <property type="match status" value="1"/>
</dbReference>
<evidence type="ECO:0000259" key="1">
    <source>
        <dbReference type="PROSITE" id="PS51340"/>
    </source>
</evidence>
<proteinExistence type="predicted"/>
<dbReference type="PANTHER" id="PTHR36930">
    <property type="entry name" value="METAL-SULFUR CLUSTER BIOSYNTHESIS PROTEINS YUAD-RELATED"/>
    <property type="match status" value="1"/>
</dbReference>
<dbReference type="InterPro" id="IPR011037">
    <property type="entry name" value="Pyrv_Knase-like_insert_dom_sf"/>
</dbReference>
<dbReference type="InterPro" id="IPR005302">
    <property type="entry name" value="MoCF_Sase_C"/>
</dbReference>
<dbReference type="SUPFAM" id="SSF50800">
    <property type="entry name" value="PK beta-barrel domain-like"/>
    <property type="match status" value="1"/>
</dbReference>
<dbReference type="GO" id="GO:0030170">
    <property type="term" value="F:pyridoxal phosphate binding"/>
    <property type="evidence" value="ECO:0007669"/>
    <property type="project" value="InterPro"/>
</dbReference>
<evidence type="ECO:0000313" key="3">
    <source>
        <dbReference type="Proteomes" id="UP000004184"/>
    </source>
</evidence>
<name>D9X1I5_STRVT</name>
<sequence>MCCGRTPGAVTAGCARCETCARVRLLVDHCQRVRGTGRVNATVTAVSSNGVYSFTKPNRDSITLLEGLGVEGDVHAGVTVKHRSRIAQDPTQPNLRQVHLIHEELFAEVGEAGFEVAPGALGENITTRGIDLLGLPVGTLLRIGDTAVLEVTGLRNPCLQIDAFQDGLLKQVVGRDASGRVVRKAGIMSVVREGGVVRPGDPIEVRLPAEPHRPLERV</sequence>
<dbReference type="EMBL" id="GG657757">
    <property type="protein sequence ID" value="EFL35644.1"/>
    <property type="molecule type" value="Genomic_DNA"/>
</dbReference>